<dbReference type="Gene3D" id="1.20.1160.11">
    <property type="entry name" value="Paired amphipathic helix"/>
    <property type="match status" value="1"/>
</dbReference>
<proteinExistence type="predicted"/>
<comment type="caution">
    <text evidence="5">The sequence shown here is derived from an EMBL/GenBank/DDBJ whole genome shotgun (WGS) entry which is preliminary data.</text>
</comment>
<dbReference type="SUPFAM" id="SSF47762">
    <property type="entry name" value="PAH2 domain"/>
    <property type="match status" value="1"/>
</dbReference>
<protein>
    <submittedName>
        <fullName evidence="5">Paired amphipathic helix protein SIN3</fullName>
    </submittedName>
</protein>
<reference evidence="5 6" key="2">
    <citation type="journal article" date="2017" name="Front. Plant Sci.">
        <title>Gene Classification and Mining of Molecular Markers Useful in Red Clover (Trifolium pratense) Breeding.</title>
        <authorList>
            <person name="Istvanek J."/>
            <person name="Dluhosova J."/>
            <person name="Dluhos P."/>
            <person name="Patkova L."/>
            <person name="Nedelnik J."/>
            <person name="Repkova J."/>
        </authorList>
    </citation>
    <scope>NUCLEOTIDE SEQUENCE [LARGE SCALE GENOMIC DNA]</scope>
    <source>
        <strain evidence="6">cv. Tatra</strain>
        <tissue evidence="5">Young leaves</tissue>
    </source>
</reference>
<dbReference type="InterPro" id="IPR039774">
    <property type="entry name" value="Sin3-like"/>
</dbReference>
<dbReference type="STRING" id="57577.A0A2K3LXD6"/>
<sequence length="171" mass="19543">MQLGIKLFKGHPRLLLGFSYFLPDGYQFRLPLDCDHQQGYQLAIEDEFLNQVKLVSQDNMEIYFEFLQVIADHKARGIDIRGVAAIVKELFKGHTNLILGFNVFLPKKYQITLSDEFHEPGLSTLFYHFRHPISQTYALKGQLSLHPNPFSDRRDPLLCDSDGVASVTTAS</sequence>
<reference evidence="5 6" key="1">
    <citation type="journal article" date="2014" name="Am. J. Bot.">
        <title>Genome assembly and annotation for red clover (Trifolium pratense; Fabaceae).</title>
        <authorList>
            <person name="Istvanek J."/>
            <person name="Jaros M."/>
            <person name="Krenek A."/>
            <person name="Repkova J."/>
        </authorList>
    </citation>
    <scope>NUCLEOTIDE SEQUENCE [LARGE SCALE GENOMIC DNA]</scope>
    <source>
        <strain evidence="6">cv. Tatra</strain>
        <tissue evidence="5">Young leaves</tissue>
    </source>
</reference>
<evidence type="ECO:0000256" key="3">
    <source>
        <dbReference type="ARBA" id="ARBA00023242"/>
    </source>
</evidence>
<dbReference type="Proteomes" id="UP000236291">
    <property type="component" value="Unassembled WGS sequence"/>
</dbReference>
<dbReference type="GO" id="GO:0003714">
    <property type="term" value="F:transcription corepressor activity"/>
    <property type="evidence" value="ECO:0007669"/>
    <property type="project" value="InterPro"/>
</dbReference>
<name>A0A2K3LXD6_TRIPR</name>
<dbReference type="PANTHER" id="PTHR12346:SF0">
    <property type="entry name" value="SIN3A, ISOFORM G"/>
    <property type="match status" value="1"/>
</dbReference>
<dbReference type="PROSITE" id="PS51477">
    <property type="entry name" value="PAH"/>
    <property type="match status" value="1"/>
</dbReference>
<feature type="non-terminal residue" evidence="5">
    <location>
        <position position="171"/>
    </location>
</feature>
<keyword evidence="3 4" id="KW-0539">Nucleus</keyword>
<dbReference type="AlphaFoldDB" id="A0A2K3LXD6"/>
<dbReference type="InterPro" id="IPR003822">
    <property type="entry name" value="PAH"/>
</dbReference>
<comment type="subcellular location">
    <subcellularLocation>
        <location evidence="1 4">Nucleus</location>
    </subcellularLocation>
</comment>
<dbReference type="InterPro" id="IPR036600">
    <property type="entry name" value="PAH_sf"/>
</dbReference>
<dbReference type="GO" id="GO:0000118">
    <property type="term" value="C:histone deacetylase complex"/>
    <property type="evidence" value="ECO:0007669"/>
    <property type="project" value="TreeGrafter"/>
</dbReference>
<evidence type="ECO:0000313" key="5">
    <source>
        <dbReference type="EMBL" id="PNX83196.1"/>
    </source>
</evidence>
<dbReference type="GO" id="GO:0000122">
    <property type="term" value="P:negative regulation of transcription by RNA polymerase II"/>
    <property type="evidence" value="ECO:0007669"/>
    <property type="project" value="TreeGrafter"/>
</dbReference>
<evidence type="ECO:0000313" key="6">
    <source>
        <dbReference type="Proteomes" id="UP000236291"/>
    </source>
</evidence>
<evidence type="ECO:0000256" key="4">
    <source>
        <dbReference type="PROSITE-ProRule" id="PRU00810"/>
    </source>
</evidence>
<dbReference type="FunFam" id="1.20.1160.11:FF:000001">
    <property type="entry name" value="Paired amphipathic helix protein Sin3"/>
    <property type="match status" value="1"/>
</dbReference>
<evidence type="ECO:0000256" key="1">
    <source>
        <dbReference type="ARBA" id="ARBA00004123"/>
    </source>
</evidence>
<organism evidence="5 6">
    <name type="scientific">Trifolium pratense</name>
    <name type="common">Red clover</name>
    <dbReference type="NCBI Taxonomy" id="57577"/>
    <lineage>
        <taxon>Eukaryota</taxon>
        <taxon>Viridiplantae</taxon>
        <taxon>Streptophyta</taxon>
        <taxon>Embryophyta</taxon>
        <taxon>Tracheophyta</taxon>
        <taxon>Spermatophyta</taxon>
        <taxon>Magnoliopsida</taxon>
        <taxon>eudicotyledons</taxon>
        <taxon>Gunneridae</taxon>
        <taxon>Pentapetalae</taxon>
        <taxon>rosids</taxon>
        <taxon>fabids</taxon>
        <taxon>Fabales</taxon>
        <taxon>Fabaceae</taxon>
        <taxon>Papilionoideae</taxon>
        <taxon>50 kb inversion clade</taxon>
        <taxon>NPAAA clade</taxon>
        <taxon>Hologalegina</taxon>
        <taxon>IRL clade</taxon>
        <taxon>Trifolieae</taxon>
        <taxon>Trifolium</taxon>
    </lineage>
</organism>
<dbReference type="PANTHER" id="PTHR12346">
    <property type="entry name" value="SIN3B-RELATED"/>
    <property type="match status" value="1"/>
</dbReference>
<keyword evidence="2" id="KW-0678">Repressor</keyword>
<gene>
    <name evidence="5" type="ORF">L195_g039235</name>
</gene>
<dbReference type="EMBL" id="ASHM01043610">
    <property type="protein sequence ID" value="PNX83196.1"/>
    <property type="molecule type" value="Genomic_DNA"/>
</dbReference>
<accession>A0A2K3LXD6</accession>
<dbReference type="GO" id="GO:0000785">
    <property type="term" value="C:chromatin"/>
    <property type="evidence" value="ECO:0007669"/>
    <property type="project" value="TreeGrafter"/>
</dbReference>
<evidence type="ECO:0000256" key="2">
    <source>
        <dbReference type="ARBA" id="ARBA00022491"/>
    </source>
</evidence>
<dbReference type="Pfam" id="PF02671">
    <property type="entry name" value="PAH"/>
    <property type="match status" value="1"/>
</dbReference>